<protein>
    <submittedName>
        <fullName evidence="2">MarR family transcriptional regulator</fullName>
    </submittedName>
</protein>
<dbReference type="SMART" id="SM00347">
    <property type="entry name" value="HTH_MARR"/>
    <property type="match status" value="1"/>
</dbReference>
<organism evidence="2 3">
    <name type="scientific">Amycolatopsis iheyensis</name>
    <dbReference type="NCBI Taxonomy" id="2945988"/>
    <lineage>
        <taxon>Bacteria</taxon>
        <taxon>Bacillati</taxon>
        <taxon>Actinomycetota</taxon>
        <taxon>Actinomycetes</taxon>
        <taxon>Pseudonocardiales</taxon>
        <taxon>Pseudonocardiaceae</taxon>
        <taxon>Amycolatopsis</taxon>
    </lineage>
</organism>
<dbReference type="PANTHER" id="PTHR39515:SF2">
    <property type="entry name" value="HTH-TYPE TRANSCRIPTIONAL REGULATOR RV0880"/>
    <property type="match status" value="1"/>
</dbReference>
<dbReference type="PROSITE" id="PS50995">
    <property type="entry name" value="HTH_MARR_2"/>
    <property type="match status" value="1"/>
</dbReference>
<dbReference type="InterPro" id="IPR000835">
    <property type="entry name" value="HTH_MarR-typ"/>
</dbReference>
<feature type="domain" description="HTH marR-type" evidence="1">
    <location>
        <begin position="1"/>
        <end position="146"/>
    </location>
</feature>
<name>A0A9X2NC63_9PSEU</name>
<dbReference type="PANTHER" id="PTHR39515">
    <property type="entry name" value="CONSERVED PROTEIN"/>
    <property type="match status" value="1"/>
</dbReference>
<sequence length="147" mass="16190">MSLSPSSVEASEAVRAVISRLRRRILRAAQPEDMTLGQASALAHLGRVADSPGLTAGDLAKIESVRHQSMTATITALAERGLVERHPDPEDGRRQLLTLTEEGRRRVEEGRQARGEWLAEKLQERCSEKDRQTVLAAMSVLGRLIDD</sequence>
<evidence type="ECO:0000313" key="3">
    <source>
        <dbReference type="Proteomes" id="UP001144096"/>
    </source>
</evidence>
<proteinExistence type="predicted"/>
<reference evidence="2" key="1">
    <citation type="submission" date="2022-06" db="EMBL/GenBank/DDBJ databases">
        <title>Amycolatopsis iheyaensis sp. nov., a new species of the genus Amycolatopsis isolated from soil in Iheya island, Japan.</title>
        <authorList>
            <person name="Ngamcharungchit C."/>
            <person name="Kanto H."/>
            <person name="Take A."/>
            <person name="Intra B."/>
            <person name="Matsumoto A."/>
            <person name="Panbangred W."/>
            <person name="Inahashi Y."/>
        </authorList>
    </citation>
    <scope>NUCLEOTIDE SEQUENCE</scope>
    <source>
        <strain evidence="2">OK19-0408</strain>
    </source>
</reference>
<dbReference type="Proteomes" id="UP001144096">
    <property type="component" value="Unassembled WGS sequence"/>
</dbReference>
<keyword evidence="3" id="KW-1185">Reference proteome</keyword>
<comment type="caution">
    <text evidence="2">The sequence shown here is derived from an EMBL/GenBank/DDBJ whole genome shotgun (WGS) entry which is preliminary data.</text>
</comment>
<dbReference type="EMBL" id="JAMXQV010000009">
    <property type="protein sequence ID" value="MCR6484933.1"/>
    <property type="molecule type" value="Genomic_DNA"/>
</dbReference>
<dbReference type="GO" id="GO:0003700">
    <property type="term" value="F:DNA-binding transcription factor activity"/>
    <property type="evidence" value="ECO:0007669"/>
    <property type="project" value="InterPro"/>
</dbReference>
<evidence type="ECO:0000313" key="2">
    <source>
        <dbReference type="EMBL" id="MCR6484933.1"/>
    </source>
</evidence>
<dbReference type="Pfam" id="PF12802">
    <property type="entry name" value="MarR_2"/>
    <property type="match status" value="1"/>
</dbReference>
<dbReference type="InterPro" id="IPR036390">
    <property type="entry name" value="WH_DNA-bd_sf"/>
</dbReference>
<dbReference type="SUPFAM" id="SSF46785">
    <property type="entry name" value="Winged helix' DNA-binding domain"/>
    <property type="match status" value="1"/>
</dbReference>
<dbReference type="Gene3D" id="1.10.10.10">
    <property type="entry name" value="Winged helix-like DNA-binding domain superfamily/Winged helix DNA-binding domain"/>
    <property type="match status" value="1"/>
</dbReference>
<evidence type="ECO:0000259" key="1">
    <source>
        <dbReference type="PROSITE" id="PS50995"/>
    </source>
</evidence>
<dbReference type="InterPro" id="IPR052526">
    <property type="entry name" value="HTH-type_Bedaq_tolerance"/>
</dbReference>
<accession>A0A9X2NC63</accession>
<gene>
    <name evidence="2" type="ORF">M8542_19065</name>
</gene>
<dbReference type="AlphaFoldDB" id="A0A9X2NC63"/>
<dbReference type="InterPro" id="IPR036388">
    <property type="entry name" value="WH-like_DNA-bd_sf"/>
</dbReference>
<dbReference type="RefSeq" id="WP_257921551.1">
    <property type="nucleotide sequence ID" value="NZ_JAMXQV010000009.1"/>
</dbReference>